<proteinExistence type="inferred from homology"/>
<evidence type="ECO:0000256" key="1">
    <source>
        <dbReference type="ARBA" id="ARBA00006641"/>
    </source>
</evidence>
<dbReference type="STRING" id="6248.A0A0K0EI53"/>
<evidence type="ECO:0000256" key="4">
    <source>
        <dbReference type="ARBA" id="ARBA00022801"/>
    </source>
</evidence>
<dbReference type="InterPro" id="IPR036440">
    <property type="entry name" value="Peptidase_C15-like_sf"/>
</dbReference>
<dbReference type="SUPFAM" id="SSF53182">
    <property type="entry name" value="Pyrrolidone carboxyl peptidase (pyroglutamate aminopeptidase)"/>
    <property type="match status" value="1"/>
</dbReference>
<reference evidence="7" key="1">
    <citation type="submission" date="2015-08" db="UniProtKB">
        <authorList>
            <consortium name="WormBaseParasite"/>
        </authorList>
    </citation>
    <scope>IDENTIFICATION</scope>
</reference>
<dbReference type="InterPro" id="IPR016125">
    <property type="entry name" value="Peptidase_C15-like"/>
</dbReference>
<name>A0A0K0EI53_STRER</name>
<dbReference type="GO" id="GO:0006508">
    <property type="term" value="P:proteolysis"/>
    <property type="evidence" value="ECO:0007669"/>
    <property type="project" value="UniProtKB-KW"/>
</dbReference>
<evidence type="ECO:0000256" key="5">
    <source>
        <dbReference type="ARBA" id="ARBA00022807"/>
    </source>
</evidence>
<dbReference type="AlphaFoldDB" id="A0A0K0EI53"/>
<dbReference type="WBParaSite" id="SSTP_0000916000.1">
    <property type="protein sequence ID" value="SSTP_0000916000.1"/>
    <property type="gene ID" value="SSTP_0000916000"/>
</dbReference>
<protein>
    <submittedName>
        <fullName evidence="7 8">Pyroglutamyl-peptidase I</fullName>
    </submittedName>
</protein>
<dbReference type="WBParaSite" id="TCONS_00000938.p1">
    <property type="protein sequence ID" value="TCONS_00000938.p1"/>
    <property type="gene ID" value="XLOC_000886"/>
</dbReference>
<dbReference type="GO" id="GO:0005829">
    <property type="term" value="C:cytosol"/>
    <property type="evidence" value="ECO:0007669"/>
    <property type="project" value="InterPro"/>
</dbReference>
<evidence type="ECO:0000313" key="6">
    <source>
        <dbReference type="Proteomes" id="UP000035681"/>
    </source>
</evidence>
<accession>A0A0K0EI53</accession>
<dbReference type="PRINTS" id="PR00706">
    <property type="entry name" value="PYROGLUPTASE"/>
</dbReference>
<dbReference type="Proteomes" id="UP000035681">
    <property type="component" value="Unplaced"/>
</dbReference>
<dbReference type="GO" id="GO:0016920">
    <property type="term" value="F:pyroglutamyl-peptidase activity"/>
    <property type="evidence" value="ECO:0007669"/>
    <property type="project" value="InterPro"/>
</dbReference>
<comment type="similarity">
    <text evidence="1">Belongs to the peptidase C15 family.</text>
</comment>
<dbReference type="Gene3D" id="3.40.630.20">
    <property type="entry name" value="Peptidase C15, pyroglutamyl peptidase I-like"/>
    <property type="match status" value="1"/>
</dbReference>
<dbReference type="PANTHER" id="PTHR23402">
    <property type="entry name" value="PROTEASE FAMILY C15 PYROGLUTAMYL-PEPTIDASE I-RELATED"/>
    <property type="match status" value="1"/>
</dbReference>
<evidence type="ECO:0000256" key="3">
    <source>
        <dbReference type="ARBA" id="ARBA00022670"/>
    </source>
</evidence>
<dbReference type="InterPro" id="IPR000816">
    <property type="entry name" value="Peptidase_C15"/>
</dbReference>
<evidence type="ECO:0000313" key="8">
    <source>
        <dbReference type="WBParaSite" id="TCONS_00000938.p1"/>
    </source>
</evidence>
<keyword evidence="6" id="KW-1185">Reference proteome</keyword>
<keyword evidence="5" id="KW-0788">Thiol protease</keyword>
<dbReference type="PANTHER" id="PTHR23402:SF1">
    <property type="entry name" value="PYROGLUTAMYL-PEPTIDASE I"/>
    <property type="match status" value="1"/>
</dbReference>
<keyword evidence="4" id="KW-0378">Hydrolase</keyword>
<keyword evidence="2" id="KW-0963">Cytoplasm</keyword>
<dbReference type="Pfam" id="PF01470">
    <property type="entry name" value="Peptidase_C15"/>
    <property type="match status" value="1"/>
</dbReference>
<sequence length="213" mass="24810">MSNSKPTLLLTGYGPFNHITENPSKIIVTELFREFENNKQSFPYNLEIKILPVSYKSVHDEMKQFYQRKDIDYFVHIGVDSTSKYIIFETEAESHGYFSEDIDGCVPDNNCCIVQNGGEPQTLKSSFPLHKICSEMNETNDYYPIMLSTDPGKFLCSYIYYQSLYHSSKTLFIHVPNVKFNDDAHFYDILHTIKKAIDNVVIYEEKGKYFKKI</sequence>
<evidence type="ECO:0000313" key="7">
    <source>
        <dbReference type="WBParaSite" id="SSTP_0000916000.1"/>
    </source>
</evidence>
<keyword evidence="3" id="KW-0645">Protease</keyword>
<evidence type="ECO:0000256" key="2">
    <source>
        <dbReference type="ARBA" id="ARBA00022490"/>
    </source>
</evidence>
<organism evidence="7">
    <name type="scientific">Strongyloides stercoralis</name>
    <name type="common">Threadworm</name>
    <dbReference type="NCBI Taxonomy" id="6248"/>
    <lineage>
        <taxon>Eukaryota</taxon>
        <taxon>Metazoa</taxon>
        <taxon>Ecdysozoa</taxon>
        <taxon>Nematoda</taxon>
        <taxon>Chromadorea</taxon>
        <taxon>Rhabditida</taxon>
        <taxon>Tylenchina</taxon>
        <taxon>Panagrolaimomorpha</taxon>
        <taxon>Strongyloidoidea</taxon>
        <taxon>Strongyloididae</taxon>
        <taxon>Strongyloides</taxon>
    </lineage>
</organism>